<gene>
    <name evidence="3" type="ORF">GRF29_8g1982348</name>
</gene>
<organism evidence="3 4">
    <name type="scientific">Pseudopithomyces chartarum</name>
    <dbReference type="NCBI Taxonomy" id="1892770"/>
    <lineage>
        <taxon>Eukaryota</taxon>
        <taxon>Fungi</taxon>
        <taxon>Dikarya</taxon>
        <taxon>Ascomycota</taxon>
        <taxon>Pezizomycotina</taxon>
        <taxon>Dothideomycetes</taxon>
        <taxon>Pleosporomycetidae</taxon>
        <taxon>Pleosporales</taxon>
        <taxon>Massarineae</taxon>
        <taxon>Didymosphaeriaceae</taxon>
        <taxon>Pseudopithomyces</taxon>
    </lineage>
</organism>
<dbReference type="Pfam" id="PF25534">
    <property type="entry name" value="DUF7918"/>
    <property type="match status" value="1"/>
</dbReference>
<dbReference type="EMBL" id="WVTA01000002">
    <property type="protein sequence ID" value="KAK3216051.1"/>
    <property type="molecule type" value="Genomic_DNA"/>
</dbReference>
<dbReference type="PANTHER" id="PTHR36223:SF1">
    <property type="entry name" value="TRANSCRIPTION ELONGATION FACTOR EAF N-TERMINAL DOMAIN-CONTAINING PROTEIN"/>
    <property type="match status" value="1"/>
</dbReference>
<dbReference type="Proteomes" id="UP001280581">
    <property type="component" value="Unassembled WGS sequence"/>
</dbReference>
<evidence type="ECO:0000259" key="2">
    <source>
        <dbReference type="Pfam" id="PF25534"/>
    </source>
</evidence>
<reference evidence="3 4" key="1">
    <citation type="submission" date="2021-02" db="EMBL/GenBank/DDBJ databases">
        <title>Genome assembly of Pseudopithomyces chartarum.</title>
        <authorList>
            <person name="Jauregui R."/>
            <person name="Singh J."/>
            <person name="Voisey C."/>
        </authorList>
    </citation>
    <scope>NUCLEOTIDE SEQUENCE [LARGE SCALE GENOMIC DNA]</scope>
    <source>
        <strain evidence="3 4">AGR01</strain>
    </source>
</reference>
<comment type="caution">
    <text evidence="3">The sequence shown here is derived from an EMBL/GenBank/DDBJ whole genome shotgun (WGS) entry which is preliminary data.</text>
</comment>
<keyword evidence="4" id="KW-1185">Reference proteome</keyword>
<evidence type="ECO:0000313" key="3">
    <source>
        <dbReference type="EMBL" id="KAK3216051.1"/>
    </source>
</evidence>
<dbReference type="AlphaFoldDB" id="A0AAN6RM09"/>
<dbReference type="InterPro" id="IPR057678">
    <property type="entry name" value="DUF7918"/>
</dbReference>
<feature type="domain" description="DUF7918" evidence="2">
    <location>
        <begin position="9"/>
        <end position="227"/>
    </location>
</feature>
<dbReference type="PANTHER" id="PTHR36223">
    <property type="entry name" value="BETA-LACTAMASE-TYPE TRANSPEPTIDASE FOLD DOMAIN CONTAINING PROTEIN"/>
    <property type="match status" value="1"/>
</dbReference>
<evidence type="ECO:0000256" key="1">
    <source>
        <dbReference type="SAM" id="MobiDB-lite"/>
    </source>
</evidence>
<accession>A0AAN6RM09</accession>
<evidence type="ECO:0000313" key="4">
    <source>
        <dbReference type="Proteomes" id="UP001280581"/>
    </source>
</evidence>
<sequence length="322" mass="36728">MPAHPNVPGIEAFIFVDGQPCEEYEERTPVAPKHVERYIVAESGVAFEVLLRFKSPFPADLPVAVIVAIDGKDMDEMLIRQDELYEEEGHVSMGPISNTEGEWWKQRYRFAMLDTSEDVPEEKVEAQKQKLLNTGTISLNMYGIKSMQRNMGYQSIEQTVEDYGVVHEKALKGNPVSHSVSLDRAESTEEVEYFNAEYANEGEPFAVFHFYYRSLKSLKELHIIRRSPSPSPISLNEITDDVIMTSSPEQFSKMVAYWKRQAAQTPNNKRERSDSVTIVGDDQSAADDERTDNVTYLGCTNVRAQRLKRRKPSYMDEVIVLD</sequence>
<feature type="region of interest" description="Disordered" evidence="1">
    <location>
        <begin position="264"/>
        <end position="285"/>
    </location>
</feature>
<proteinExistence type="predicted"/>
<name>A0AAN6RM09_9PLEO</name>
<protein>
    <recommendedName>
        <fullName evidence="2">DUF7918 domain-containing protein</fullName>
    </recommendedName>
</protein>